<keyword evidence="1" id="KW-0812">Transmembrane</keyword>
<proteinExistence type="predicted"/>
<comment type="caution">
    <text evidence="2">The sequence shown here is derived from an EMBL/GenBank/DDBJ whole genome shotgun (WGS) entry which is preliminary data.</text>
</comment>
<feature type="transmembrane region" description="Helical" evidence="1">
    <location>
        <begin position="275"/>
        <end position="296"/>
    </location>
</feature>
<feature type="transmembrane region" description="Helical" evidence="1">
    <location>
        <begin position="249"/>
        <end position="269"/>
    </location>
</feature>
<protein>
    <recommendedName>
        <fullName evidence="4">Transmembrane protein</fullName>
    </recommendedName>
</protein>
<name>A0A640KQ94_LEITA</name>
<dbReference type="AlphaFoldDB" id="A0A640KQ94"/>
<dbReference type="Proteomes" id="UP000419144">
    <property type="component" value="Unassembled WGS sequence"/>
</dbReference>
<gene>
    <name evidence="2" type="ORF">LtaPh_2706300</name>
</gene>
<keyword evidence="1" id="KW-0472">Membrane</keyword>
<evidence type="ECO:0000256" key="1">
    <source>
        <dbReference type="SAM" id="Phobius"/>
    </source>
</evidence>
<keyword evidence="1" id="KW-1133">Transmembrane helix</keyword>
<feature type="transmembrane region" description="Helical" evidence="1">
    <location>
        <begin position="342"/>
        <end position="363"/>
    </location>
</feature>
<accession>A0A640KQ94</accession>
<evidence type="ECO:0000313" key="3">
    <source>
        <dbReference type="Proteomes" id="UP000419144"/>
    </source>
</evidence>
<organism evidence="2 3">
    <name type="scientific">Leishmania tarentolae</name>
    <name type="common">Sauroleishmania tarentolae</name>
    <dbReference type="NCBI Taxonomy" id="5689"/>
    <lineage>
        <taxon>Eukaryota</taxon>
        <taxon>Discoba</taxon>
        <taxon>Euglenozoa</taxon>
        <taxon>Kinetoplastea</taxon>
        <taxon>Metakinetoplastina</taxon>
        <taxon>Trypanosomatida</taxon>
        <taxon>Trypanosomatidae</taxon>
        <taxon>Leishmaniinae</taxon>
        <taxon>Leishmania</taxon>
        <taxon>lizard Leishmania</taxon>
    </lineage>
</organism>
<keyword evidence="3" id="KW-1185">Reference proteome</keyword>
<evidence type="ECO:0000313" key="2">
    <source>
        <dbReference type="EMBL" id="GET89707.1"/>
    </source>
</evidence>
<sequence>MPPYNHALPVHFLPGTPGSTQPLSSLSFQFIASPPEPTNTVMGGTNASLILKELPSQVLVPTFILLVMSSIMVTFVNAFFNILAHKDRMVMETFQQWRRVLWMSKAAHIVEAPSAEQAHRMTQTHHVAAVTASTTTPVMSPVELYNSAAFFRGISAPTGPAVSSGAAGSTATDVTIVGVASGGLAAASPNSRSTTLYTRDSDALTEMEMYHDENPPATVPAPVVVEALTNTMDAVRRESQRVIFEFHPYYIILCSTKAFTMLIYIQYHFGGISGGWRRFCICGAANIFSGLLTSVWEYTMMALLPLDLDRAMPVVVKEEEKADSVFIVELLLRISTLQLNDLPTVLMQGTTFVAFAAVLVPLLGTFCSSGLLRYLWIYVPLWLVYFVVRHIYYQGARSLPSSRARNAAAVVGMTNELLKAFLMKAFTVCVLQFTIQSSFLLGLAWAEGATYDEGLQYMALHEFGFHAGVFASSFQKMCLLSQFFL</sequence>
<dbReference type="OrthoDB" id="252095at2759"/>
<feature type="transmembrane region" description="Helical" evidence="1">
    <location>
        <begin position="375"/>
        <end position="393"/>
    </location>
</feature>
<feature type="transmembrane region" description="Helical" evidence="1">
    <location>
        <begin position="58"/>
        <end position="84"/>
    </location>
</feature>
<reference evidence="2" key="1">
    <citation type="submission" date="2019-11" db="EMBL/GenBank/DDBJ databases">
        <title>Leishmania tarentolae CDS.</title>
        <authorList>
            <person name="Goto Y."/>
            <person name="Yamagishi J."/>
        </authorList>
    </citation>
    <scope>NUCLEOTIDE SEQUENCE [LARGE SCALE GENOMIC DNA]</scope>
    <source>
        <strain evidence="2">Parrot Tar II</strain>
    </source>
</reference>
<dbReference type="EMBL" id="BLBS01000037">
    <property type="protein sequence ID" value="GET89707.1"/>
    <property type="molecule type" value="Genomic_DNA"/>
</dbReference>
<dbReference type="VEuPathDB" id="TriTrypDB:LtaPh_2706300"/>
<evidence type="ECO:0008006" key="4">
    <source>
        <dbReference type="Google" id="ProtNLM"/>
    </source>
</evidence>